<evidence type="ECO:0000313" key="3">
    <source>
        <dbReference type="Proteomes" id="UP001218895"/>
    </source>
</evidence>
<keyword evidence="1" id="KW-1133">Transmembrane helix</keyword>
<feature type="transmembrane region" description="Helical" evidence="1">
    <location>
        <begin position="21"/>
        <end position="47"/>
    </location>
</feature>
<accession>A0AAF0FX11</accession>
<name>A0AAF0FX11_9EURY</name>
<dbReference type="GeneID" id="79950867"/>
<dbReference type="KEGG" id="manq:L1994_10675"/>
<sequence>MKYQGIDMMIFRISSGQISKSLFLRVMITGLILVLFMSFASVLINIIGIYDSGLNLLVFIVPILIVYIGTGGEKSDIICSLGKKRYFVPKKYLALIIVFVVPFIIFALLIPLIQIIISEEMSVQSFYEITAAYFNSVRSHLLPSLGLGIAGIGGLLRTKSIPLSLLCLVVSPFISLLNTAGSL</sequence>
<evidence type="ECO:0000313" key="2">
    <source>
        <dbReference type="EMBL" id="WFN36589.1"/>
    </source>
</evidence>
<feature type="transmembrane region" description="Helical" evidence="1">
    <location>
        <begin position="163"/>
        <end position="181"/>
    </location>
</feature>
<feature type="transmembrane region" description="Helical" evidence="1">
    <location>
        <begin position="92"/>
        <end position="117"/>
    </location>
</feature>
<feature type="transmembrane region" description="Helical" evidence="1">
    <location>
        <begin position="53"/>
        <end position="71"/>
    </location>
</feature>
<keyword evidence="1" id="KW-0812">Transmembrane</keyword>
<organism evidence="2 3">
    <name type="scientific">Methanomicrobium antiquum</name>
    <dbReference type="NCBI Taxonomy" id="487686"/>
    <lineage>
        <taxon>Archaea</taxon>
        <taxon>Methanobacteriati</taxon>
        <taxon>Methanobacteriota</taxon>
        <taxon>Stenosarchaea group</taxon>
        <taxon>Methanomicrobia</taxon>
        <taxon>Methanomicrobiales</taxon>
        <taxon>Methanomicrobiaceae</taxon>
        <taxon>Methanomicrobium</taxon>
    </lineage>
</organism>
<dbReference type="EMBL" id="CP091092">
    <property type="protein sequence ID" value="WFN36589.1"/>
    <property type="molecule type" value="Genomic_DNA"/>
</dbReference>
<protein>
    <submittedName>
        <fullName evidence="2">Uncharacterized protein</fullName>
    </submittedName>
</protein>
<dbReference type="AlphaFoldDB" id="A0AAF0FX11"/>
<dbReference type="RefSeq" id="WP_278099424.1">
    <property type="nucleotide sequence ID" value="NZ_CP091092.1"/>
</dbReference>
<gene>
    <name evidence="2" type="ORF">L1994_10675</name>
</gene>
<dbReference type="Proteomes" id="UP001218895">
    <property type="component" value="Chromosome"/>
</dbReference>
<evidence type="ECO:0000256" key="1">
    <source>
        <dbReference type="SAM" id="Phobius"/>
    </source>
</evidence>
<reference evidence="2" key="1">
    <citation type="submission" date="2022-01" db="EMBL/GenBank/DDBJ databases">
        <title>Complete genome of Methanomicrobium antiquum DSM 21220.</title>
        <authorList>
            <person name="Chen S.-C."/>
            <person name="You Y.-T."/>
            <person name="Zhou Y.-Z."/>
            <person name="Lai M.-C."/>
        </authorList>
    </citation>
    <scope>NUCLEOTIDE SEQUENCE</scope>
    <source>
        <strain evidence="2">DSM 21220</strain>
    </source>
</reference>
<keyword evidence="1" id="KW-0472">Membrane</keyword>
<proteinExistence type="predicted"/>
<keyword evidence="3" id="KW-1185">Reference proteome</keyword>
<feature type="transmembrane region" description="Helical" evidence="1">
    <location>
        <begin position="137"/>
        <end position="156"/>
    </location>
</feature>